<dbReference type="PANTHER" id="PTHR35038:SF6">
    <property type="entry name" value="SURFACE LOCALIZED DECAHEME CYTOCHROME C LIPOPROTEIN"/>
    <property type="match status" value="1"/>
</dbReference>
<evidence type="ECO:0000256" key="1">
    <source>
        <dbReference type="ARBA" id="ARBA00022729"/>
    </source>
</evidence>
<accession>A0ABQ0K1R9</accession>
<sequence length="453" mass="51383">MPHSLQYPINKSLKYLTIVMLLAEFCCLASCATHKKTTTPQTVIIPPEEIPIIKAAEAVTVAKEEKGITDESLKCITCHEERRVTHGWVADWQGSKHARKGVGCEACHVSSNAELATKEAIELEYLSTDGNSCDDKRVHRKVTASNCGKCHRKEYQEFMKSRHSIGWQRVLECRKLMEIPKGTRSEKCEQCHNIQFKCDSCHTRHTFNTLEAKTPEACRTCHMGSDHPHHDVYISSKHGTVYTASQSGILKESQSVQSLRSPVCVTCHMPQGTHDMSFGLTCGPVAGSRLSYIDRNGAAIDEIELVKKREDMLSVCNRCHSLRFAKNALTRADDIYKNIETVIKEAKDIVFGLEKEKLLIPPVGEVVKIPLPGHAFIQEDLQSYTNRPRIERLFIKLTHSAAVTWKGAYHKNPGYTHLYGWAKLQEDVSEMREEVKKLREEAELRRKMKMKLR</sequence>
<evidence type="ECO:0000256" key="2">
    <source>
        <dbReference type="SAM" id="Coils"/>
    </source>
</evidence>
<comment type="caution">
    <text evidence="3">The sequence shown here is derived from an EMBL/GenBank/DDBJ whole genome shotgun (WGS) entry which is preliminary data.</text>
</comment>
<dbReference type="SUPFAM" id="SSF48695">
    <property type="entry name" value="Multiheme cytochromes"/>
    <property type="match status" value="1"/>
</dbReference>
<dbReference type="Gene3D" id="1.20.850.10">
    <property type="entry name" value="Hydroxylamine Oxidoreductase, Chain A, domain 2"/>
    <property type="match status" value="1"/>
</dbReference>
<feature type="coiled-coil region" evidence="2">
    <location>
        <begin position="421"/>
        <end position="448"/>
    </location>
</feature>
<name>A0ABQ0K1R9_9BACT</name>
<keyword evidence="4" id="KW-1185">Reference proteome</keyword>
<proteinExistence type="predicted"/>
<dbReference type="InterPro" id="IPR051829">
    <property type="entry name" value="Multiheme_Cytochr_ET"/>
</dbReference>
<dbReference type="Pfam" id="PF13447">
    <property type="entry name" value="Multi-haem_cyto"/>
    <property type="match status" value="1"/>
</dbReference>
<keyword evidence="2" id="KW-0175">Coiled coil</keyword>
<dbReference type="EMBL" id="BAFN01000001">
    <property type="protein sequence ID" value="GAN34989.1"/>
    <property type="molecule type" value="Genomic_DNA"/>
</dbReference>
<gene>
    <name evidence="3" type="ORF">BROSI_A3534</name>
</gene>
<evidence type="ECO:0000313" key="3">
    <source>
        <dbReference type="EMBL" id="GAN34989.1"/>
    </source>
</evidence>
<dbReference type="Proteomes" id="UP000032309">
    <property type="component" value="Unassembled WGS sequence"/>
</dbReference>
<keyword evidence="1" id="KW-0732">Signal</keyword>
<dbReference type="RefSeq" id="WP_052564936.1">
    <property type="nucleotide sequence ID" value="NZ_BAFN01000001.1"/>
</dbReference>
<dbReference type="Gene3D" id="1.10.780.10">
    <property type="entry name" value="Hydroxylamine Oxidoreductase, Chain A, domain 1"/>
    <property type="match status" value="1"/>
</dbReference>
<reference evidence="4" key="1">
    <citation type="journal article" date="2015" name="Genome Announc.">
        <title>Draft Genome Sequence of an Anaerobic Ammonium-Oxidizing Bacterium, "Candidatus Brocadia sinica".</title>
        <authorList>
            <person name="Oshiki M."/>
            <person name="Shinyako-Hata K."/>
            <person name="Satoh H."/>
            <person name="Okabe S."/>
        </authorList>
    </citation>
    <scope>NUCLEOTIDE SEQUENCE [LARGE SCALE GENOMIC DNA]</scope>
    <source>
        <strain evidence="4">JPN1</strain>
    </source>
</reference>
<evidence type="ECO:0000313" key="4">
    <source>
        <dbReference type="Proteomes" id="UP000032309"/>
    </source>
</evidence>
<protein>
    <submittedName>
        <fullName evidence="3">Hydroxylamine oxidoreductase</fullName>
    </submittedName>
</protein>
<dbReference type="InterPro" id="IPR036280">
    <property type="entry name" value="Multihaem_cyt_sf"/>
</dbReference>
<dbReference type="PANTHER" id="PTHR35038">
    <property type="entry name" value="DISSIMILATORY SULFITE REDUCTASE SIRA"/>
    <property type="match status" value="1"/>
</dbReference>
<organism evidence="3 4">
    <name type="scientific">Candidatus Brocadia sinica JPN1</name>
    <dbReference type="NCBI Taxonomy" id="1197129"/>
    <lineage>
        <taxon>Bacteria</taxon>
        <taxon>Pseudomonadati</taxon>
        <taxon>Planctomycetota</taxon>
        <taxon>Candidatus Brocadiia</taxon>
        <taxon>Candidatus Brocadiales</taxon>
        <taxon>Candidatus Brocadiaceae</taxon>
        <taxon>Candidatus Brocadia</taxon>
    </lineage>
</organism>